<dbReference type="Proteomes" id="UP000256708">
    <property type="component" value="Unassembled WGS sequence"/>
</dbReference>
<keyword evidence="11" id="KW-1185">Reference proteome</keyword>
<keyword evidence="2" id="KW-0813">Transport</keyword>
<evidence type="ECO:0000313" key="11">
    <source>
        <dbReference type="Proteomes" id="UP000256708"/>
    </source>
</evidence>
<dbReference type="Gene3D" id="2.40.420.20">
    <property type="match status" value="1"/>
</dbReference>
<dbReference type="PANTHER" id="PTHR30097">
    <property type="entry name" value="CATION EFFLUX SYSTEM PROTEIN CUSB"/>
    <property type="match status" value="1"/>
</dbReference>
<feature type="domain" description="CusB-like barrel-sandwich hybrid" evidence="7">
    <location>
        <begin position="128"/>
        <end position="246"/>
    </location>
</feature>
<protein>
    <submittedName>
        <fullName evidence="10">Efflux RND transporter periplasmic adaptor subunit</fullName>
    </submittedName>
</protein>
<dbReference type="Pfam" id="PF25954">
    <property type="entry name" value="Beta-barrel_RND_2"/>
    <property type="match status" value="1"/>
</dbReference>
<evidence type="ECO:0000256" key="3">
    <source>
        <dbReference type="SAM" id="MobiDB-lite"/>
    </source>
</evidence>
<proteinExistence type="inferred from homology"/>
<dbReference type="Gene3D" id="2.40.30.170">
    <property type="match status" value="1"/>
</dbReference>
<feature type="domain" description="CusB-like beta-barrel" evidence="8">
    <location>
        <begin position="250"/>
        <end position="327"/>
    </location>
</feature>
<dbReference type="NCBIfam" id="TIGR01730">
    <property type="entry name" value="RND_mfp"/>
    <property type="match status" value="1"/>
</dbReference>
<feature type="region of interest" description="Disordered" evidence="3">
    <location>
        <begin position="572"/>
        <end position="591"/>
    </location>
</feature>
<dbReference type="EMBL" id="QRGR01000005">
    <property type="protein sequence ID" value="RDV16165.1"/>
    <property type="molecule type" value="Genomic_DNA"/>
</dbReference>
<dbReference type="GO" id="GO:0060003">
    <property type="term" value="P:copper ion export"/>
    <property type="evidence" value="ECO:0007669"/>
    <property type="project" value="TreeGrafter"/>
</dbReference>
<dbReference type="GO" id="GO:0022857">
    <property type="term" value="F:transmembrane transporter activity"/>
    <property type="evidence" value="ECO:0007669"/>
    <property type="project" value="InterPro"/>
</dbReference>
<sequence length="591" mass="64542">MKPRNKRYTTYILVALGGLLLGWLLFGGRPAEQEHDHAGEVAGVTEYTCSMHPQIRQNEPGKCPICGMDLIPVTTGGSGAGEPSPYVLEMTPEAIALSNIQTSPVQSTSAENELMLSGTVQLNEQQVSSITAKFPGRIERLYVNFTGQEVRKGERMASVYSPELITAQRELQEAATSRDLMPELYEAAKTKLKLWNLSDQQIQRIENANELITNFDIYADASGVVTERMVAVGDYVSTGSLLFEVANLSSVWVVLDAYETDLSWVGEGATVNFTVQGIPGKEFTARVQFVTPVLDASTRAVEVRAEVTNPNNQLKPGMFVNARINTSAQTATDENALAVPRTAVLWTGKRSVVYVMVNDREVPAFEMREVTLGPRTGDLYLIESGVSEGEQVVTNGVFAVDGAAQLSGNYSMMSAPANKTMEVPEAFQNQLTATVDNYYTLKNALVASDVPAARRAAGNFLQALNQVDMSLLDGSTHAKWMQLLPALKSSAEAIQKSTAIEKQRTAFSPLSDHLIDAVETFGTNKEVIYKQKCPMALEDQGAFWLSEQKEIRNPYFGEAMLTCGETEQTYRAGQNASGNEKQPAPVQSHVH</sequence>
<organism evidence="10 11">
    <name type="scientific">Pontibacter diazotrophicus</name>
    <dbReference type="NCBI Taxonomy" id="1400979"/>
    <lineage>
        <taxon>Bacteria</taxon>
        <taxon>Pseudomonadati</taxon>
        <taxon>Bacteroidota</taxon>
        <taxon>Cytophagia</taxon>
        <taxon>Cytophagales</taxon>
        <taxon>Hymenobacteraceae</taxon>
        <taxon>Pontibacter</taxon>
    </lineage>
</organism>
<dbReference type="Pfam" id="PF25869">
    <property type="entry name" value="3HB_CusB"/>
    <property type="match status" value="1"/>
</dbReference>
<evidence type="ECO:0000259" key="9">
    <source>
        <dbReference type="Pfam" id="PF25975"/>
    </source>
</evidence>
<dbReference type="FunFam" id="2.40.30.170:FF:000010">
    <property type="entry name" value="Efflux RND transporter periplasmic adaptor subunit"/>
    <property type="match status" value="1"/>
</dbReference>
<dbReference type="InterPro" id="IPR058792">
    <property type="entry name" value="Beta-barrel_RND_2"/>
</dbReference>
<evidence type="ECO:0000259" key="4">
    <source>
        <dbReference type="Pfam" id="PF11827"/>
    </source>
</evidence>
<dbReference type="Pfam" id="PF11827">
    <property type="entry name" value="DUF3347"/>
    <property type="match status" value="1"/>
</dbReference>
<dbReference type="PANTHER" id="PTHR30097:SF4">
    <property type="entry name" value="SLR6042 PROTEIN"/>
    <property type="match status" value="1"/>
</dbReference>
<dbReference type="GO" id="GO:0015679">
    <property type="term" value="P:plasma membrane copper ion transport"/>
    <property type="evidence" value="ECO:0007669"/>
    <property type="project" value="TreeGrafter"/>
</dbReference>
<feature type="domain" description="DUF3347" evidence="4">
    <location>
        <begin position="435"/>
        <end position="525"/>
    </location>
</feature>
<evidence type="ECO:0000259" key="8">
    <source>
        <dbReference type="Pfam" id="PF25954"/>
    </source>
</evidence>
<dbReference type="RefSeq" id="WP_115564575.1">
    <property type="nucleotide sequence ID" value="NZ_QRGR01000005.1"/>
</dbReference>
<dbReference type="AlphaFoldDB" id="A0A3D8LFG9"/>
<name>A0A3D8LFG9_9BACT</name>
<evidence type="ECO:0000259" key="6">
    <source>
        <dbReference type="Pfam" id="PF25869"/>
    </source>
</evidence>
<evidence type="ECO:0000259" key="5">
    <source>
        <dbReference type="Pfam" id="PF19335"/>
    </source>
</evidence>
<dbReference type="Pfam" id="PF19335">
    <property type="entry name" value="HMBD"/>
    <property type="match status" value="1"/>
</dbReference>
<dbReference type="GO" id="GO:0016020">
    <property type="term" value="C:membrane"/>
    <property type="evidence" value="ECO:0007669"/>
    <property type="project" value="InterPro"/>
</dbReference>
<dbReference type="InterPro" id="IPR051909">
    <property type="entry name" value="MFP_Cation_Efflux"/>
</dbReference>
<reference evidence="11" key="1">
    <citation type="submission" date="2018-08" db="EMBL/GenBank/DDBJ databases">
        <authorList>
            <person name="Liu Z.-W."/>
            <person name="Du Z.-J."/>
        </authorList>
    </citation>
    <scope>NUCLEOTIDE SEQUENCE [LARGE SCALE GENOMIC DNA]</scope>
    <source>
        <strain evidence="11">H4X</strain>
    </source>
</reference>
<dbReference type="InterPro" id="IPR006143">
    <property type="entry name" value="RND_pump_MFP"/>
</dbReference>
<comment type="similarity">
    <text evidence="1">Belongs to the membrane fusion protein (MFP) (TC 8.A.1) family.</text>
</comment>
<gene>
    <name evidence="10" type="ORF">DXT99_05710</name>
</gene>
<dbReference type="Pfam" id="PF25919">
    <property type="entry name" value="BSH_CusB"/>
    <property type="match status" value="1"/>
</dbReference>
<dbReference type="InterPro" id="IPR058790">
    <property type="entry name" value="BSH_CusB"/>
</dbReference>
<evidence type="ECO:0000259" key="7">
    <source>
        <dbReference type="Pfam" id="PF25919"/>
    </source>
</evidence>
<dbReference type="InterPro" id="IPR045800">
    <property type="entry name" value="HMBD"/>
</dbReference>
<evidence type="ECO:0000313" key="10">
    <source>
        <dbReference type="EMBL" id="RDV16165.1"/>
    </source>
</evidence>
<dbReference type="Pfam" id="PF25975">
    <property type="entry name" value="CzcB_C"/>
    <property type="match status" value="1"/>
</dbReference>
<feature type="domain" description="CusB-like three alpha-helical bundle" evidence="6">
    <location>
        <begin position="163"/>
        <end position="207"/>
    </location>
</feature>
<evidence type="ECO:0000256" key="1">
    <source>
        <dbReference type="ARBA" id="ARBA00009477"/>
    </source>
</evidence>
<evidence type="ECO:0000256" key="2">
    <source>
        <dbReference type="ARBA" id="ARBA00022448"/>
    </source>
</evidence>
<dbReference type="SUPFAM" id="SSF111369">
    <property type="entry name" value="HlyD-like secretion proteins"/>
    <property type="match status" value="1"/>
</dbReference>
<dbReference type="InterPro" id="IPR058791">
    <property type="entry name" value="3HB_CusB"/>
</dbReference>
<feature type="domain" description="CzcB-like C-terminal circularly permuted SH3-like" evidence="9">
    <location>
        <begin position="337"/>
        <end position="400"/>
    </location>
</feature>
<dbReference type="GO" id="GO:0030288">
    <property type="term" value="C:outer membrane-bounded periplasmic space"/>
    <property type="evidence" value="ECO:0007669"/>
    <property type="project" value="TreeGrafter"/>
</dbReference>
<dbReference type="InterPro" id="IPR058649">
    <property type="entry name" value="CzcB_C"/>
</dbReference>
<comment type="caution">
    <text evidence="10">The sequence shown here is derived from an EMBL/GenBank/DDBJ whole genome shotgun (WGS) entry which is preliminary data.</text>
</comment>
<dbReference type="GO" id="GO:0046914">
    <property type="term" value="F:transition metal ion binding"/>
    <property type="evidence" value="ECO:0007669"/>
    <property type="project" value="TreeGrafter"/>
</dbReference>
<dbReference type="OrthoDB" id="9806939at2"/>
<feature type="domain" description="Heavy metal binding" evidence="5">
    <location>
        <begin position="47"/>
        <end position="73"/>
    </location>
</feature>
<dbReference type="InterPro" id="IPR021782">
    <property type="entry name" value="DUF3347"/>
</dbReference>
<accession>A0A3D8LFG9</accession>